<evidence type="ECO:0000313" key="1">
    <source>
        <dbReference type="EMBL" id="TFD96092.1"/>
    </source>
</evidence>
<dbReference type="STRING" id="1121485.GCA_000426485_00516"/>
<sequence>MQKELEKKAQDINDNCPIIIDQTIRLDSCEVLPDNTLQYNYTFLFIDATKIDRNEFKSEMKSTLLYNLQNNDELKRLTEKDVSFVYSCQDENGKPLGKLTITPDDYKNPVAKPDLRTTHSGNGNVEKVLKEMVKKTKQQLPLFTEGSGISLIDCKTYNKTLEYTTKLLNEDASRFDSIYFKSTNTPIVVDTLKHNPEMKYLSEHGVSIQYEYLDKNNKYLCTITILPEEYSLQEP</sequence>
<dbReference type="EMBL" id="SOML01000006">
    <property type="protein sequence ID" value="TFD96092.1"/>
    <property type="molecule type" value="Genomic_DNA"/>
</dbReference>
<organism evidence="1 2">
    <name type="scientific">Dysgonomonas capnocytophagoides</name>
    <dbReference type="NCBI Taxonomy" id="45254"/>
    <lineage>
        <taxon>Bacteria</taxon>
        <taxon>Pseudomonadati</taxon>
        <taxon>Bacteroidota</taxon>
        <taxon>Bacteroidia</taxon>
        <taxon>Bacteroidales</taxon>
        <taxon>Dysgonomonadaceae</taxon>
        <taxon>Dysgonomonas</taxon>
    </lineage>
</organism>
<accession>A0A4Y8L3L9</accession>
<comment type="caution">
    <text evidence="1">The sequence shown here is derived from an EMBL/GenBank/DDBJ whole genome shotgun (WGS) entry which is preliminary data.</text>
</comment>
<dbReference type="AlphaFoldDB" id="A0A4Y8L3L9"/>
<dbReference type="RefSeq" id="WP_026627785.1">
    <property type="nucleotide sequence ID" value="NZ_JAWZLG010000015.1"/>
</dbReference>
<name>A0A4Y8L3L9_9BACT</name>
<dbReference type="Proteomes" id="UP000297861">
    <property type="component" value="Unassembled WGS sequence"/>
</dbReference>
<dbReference type="Gene3D" id="3.30.300.250">
    <property type="match status" value="1"/>
</dbReference>
<keyword evidence="2" id="KW-1185">Reference proteome</keyword>
<reference evidence="1 2" key="1">
    <citation type="submission" date="2019-03" db="EMBL/GenBank/DDBJ databases">
        <title>San Antonio Military Medical Center submission to MRSN (WRAIR), pending publication.</title>
        <authorList>
            <person name="Blyth D.M."/>
            <person name="Mccarthy S.L."/>
            <person name="Schall S.E."/>
            <person name="Stam J.A."/>
            <person name="Ong A.C."/>
            <person name="Mcgann P.T."/>
        </authorList>
    </citation>
    <scope>NUCLEOTIDE SEQUENCE [LARGE SCALE GENOMIC DNA]</scope>
    <source>
        <strain evidence="1 2">MRSN571793</strain>
    </source>
</reference>
<gene>
    <name evidence="1" type="ORF">E2605_10895</name>
</gene>
<proteinExistence type="predicted"/>
<evidence type="ECO:0000313" key="2">
    <source>
        <dbReference type="Proteomes" id="UP000297861"/>
    </source>
</evidence>
<protein>
    <submittedName>
        <fullName evidence="1">Uncharacterized protein</fullName>
    </submittedName>
</protein>
<dbReference type="OrthoDB" id="995527at2"/>